<dbReference type="AlphaFoldDB" id="A0A8S2M903"/>
<reference evidence="3" key="1">
    <citation type="submission" date="2021-02" db="EMBL/GenBank/DDBJ databases">
        <authorList>
            <person name="Nowell W R."/>
        </authorList>
    </citation>
    <scope>NUCLEOTIDE SEQUENCE</scope>
</reference>
<dbReference type="InterPro" id="IPR032675">
    <property type="entry name" value="LRR_dom_sf"/>
</dbReference>
<protein>
    <submittedName>
        <fullName evidence="3">Uncharacterized protein</fullName>
    </submittedName>
</protein>
<dbReference type="Gene3D" id="3.80.10.10">
    <property type="entry name" value="Ribonuclease Inhibitor"/>
    <property type="match status" value="1"/>
</dbReference>
<gene>
    <name evidence="3" type="ORF">BYL167_LOCUS9992</name>
</gene>
<dbReference type="EMBL" id="CAJOBH010002947">
    <property type="protein sequence ID" value="CAF3930754.1"/>
    <property type="molecule type" value="Genomic_DNA"/>
</dbReference>
<evidence type="ECO:0000256" key="2">
    <source>
        <dbReference type="PROSITE-ProRule" id="PRU00504"/>
    </source>
</evidence>
<proteinExistence type="predicted"/>
<dbReference type="GO" id="GO:0008270">
    <property type="term" value="F:zinc ion binding"/>
    <property type="evidence" value="ECO:0007669"/>
    <property type="project" value="UniProtKB-KW"/>
</dbReference>
<dbReference type="InterPro" id="IPR011042">
    <property type="entry name" value="6-blade_b-propeller_TolB-like"/>
</dbReference>
<dbReference type="PANTHER" id="PTHR24104">
    <property type="entry name" value="E3 UBIQUITIN-PROTEIN LIGASE NHLRC1-RELATED"/>
    <property type="match status" value="1"/>
</dbReference>
<dbReference type="PROSITE" id="PS51125">
    <property type="entry name" value="NHL"/>
    <property type="match status" value="2"/>
</dbReference>
<evidence type="ECO:0000313" key="3">
    <source>
        <dbReference type="EMBL" id="CAF3930754.1"/>
    </source>
</evidence>
<organism evidence="3 4">
    <name type="scientific">Rotaria magnacalcarata</name>
    <dbReference type="NCBI Taxonomy" id="392030"/>
    <lineage>
        <taxon>Eukaryota</taxon>
        <taxon>Metazoa</taxon>
        <taxon>Spiralia</taxon>
        <taxon>Gnathifera</taxon>
        <taxon>Rotifera</taxon>
        <taxon>Eurotatoria</taxon>
        <taxon>Bdelloidea</taxon>
        <taxon>Philodinida</taxon>
        <taxon>Philodinidae</taxon>
        <taxon>Rotaria</taxon>
    </lineage>
</organism>
<dbReference type="Proteomes" id="UP000681967">
    <property type="component" value="Unassembled WGS sequence"/>
</dbReference>
<evidence type="ECO:0000256" key="1">
    <source>
        <dbReference type="ARBA" id="ARBA00022737"/>
    </source>
</evidence>
<feature type="repeat" description="NHL" evidence="2">
    <location>
        <begin position="931"/>
        <end position="967"/>
    </location>
</feature>
<evidence type="ECO:0000313" key="4">
    <source>
        <dbReference type="Proteomes" id="UP000681967"/>
    </source>
</evidence>
<name>A0A8S2M903_9BILA</name>
<feature type="repeat" description="NHL" evidence="2">
    <location>
        <begin position="830"/>
        <end position="867"/>
    </location>
</feature>
<dbReference type="CDD" id="cd05819">
    <property type="entry name" value="NHL"/>
    <property type="match status" value="1"/>
</dbReference>
<dbReference type="Pfam" id="PF01436">
    <property type="entry name" value="NHL"/>
    <property type="match status" value="1"/>
</dbReference>
<keyword evidence="1" id="KW-0677">Repeat</keyword>
<dbReference type="SUPFAM" id="SSF101898">
    <property type="entry name" value="NHL repeat"/>
    <property type="match status" value="1"/>
</dbReference>
<comment type="caution">
    <text evidence="3">The sequence shown here is derived from an EMBL/GenBank/DDBJ whole genome shotgun (WGS) entry which is preliminary data.</text>
</comment>
<dbReference type="Gene3D" id="2.40.10.500">
    <property type="match status" value="1"/>
</dbReference>
<sequence>MAQNNNDNKRSQKVKFQDQTVKIQTVIINGIECLRLKDVQRKFPKAQILSIDNEYQAFLHDERGNDLEPLRIIACFDQIVEAEESVEPSYNEIRSDLKEIKGIVKRVDNNVQEMLRQIRYVMTQMYELHEFTTPRYFFILPAKHSDIKAIDFVQNWFQTHYKLHFLCECSHDPKQMHVAPHEGYSIKKARDFIVKYAPYLRTTLQIVQVLLSAGGLAVPQLGSAAKVIDSVVPSKFKDPKYFADMKQQLEMVDHLLNKVENQRNHAGASVTDGQKSKGTPLQGAELREIQTYLELVDDKRTLGNLYRIVTDDGHVRWVCLEHYDEISYNNEMSKYINEFEAMGGKFDQKTKEAFIRQVDVTSKNVEMMCKALGKGFNIVELTFEDCSISEDDLEKLLDIIINRSSIRCLNMVAIRVRNFFGIVKYTCQDMVADFNNQTFKVRFSQANRRENTMMLTLLLLQNKIYRNLDFSANDYLNYESDLRRSFEGNAVLTHLSLEYSNNSDILNSVLNLKKNALYYLKLTHSLCVPSTSSHFCEMLKKNKTLLEIDLMDTSAFEDEAFINDLLETLRNHKSIKHLNLHVRNIRPTDEKEICLMKSLRKEKFISRLCISSSIVSHEFTEALLHASKEYNALTHLAFYNCKMENDDQAALQALYDDGSLPQLAFYPEPRWDVILQVTNGSLNRVISTIPANAKWAQNGVTVAGGKGLEKATNQLYRPHGLFLDDDQTVVIADYWKHRIIQWKKGDTANGQVVAGGNGQGNRLNQLNEPTDVLIDKETDSLIIGDRNNQQVGLAMDDQRYLYVSDTEKHEVRRYQLGEKNGTLVAGGNGKGSGINQLNVPTYLFVDRQQSVYVSDHNNHRVMKWNKGAKEGIVVAGGQGQGNALTQSNYPQGLFVDTLGTLYVADQLNARVMRWTQGAKQGTVIVGGNGEGAGANQFNYPIGLSFDRHGNLYVADEWNYRVQRFSLE</sequence>
<dbReference type="InterPro" id="IPR001258">
    <property type="entry name" value="NHL_repeat"/>
</dbReference>
<accession>A0A8S2M903</accession>
<dbReference type="Gene3D" id="2.120.10.30">
    <property type="entry name" value="TolB, C-terminal domain"/>
    <property type="match status" value="2"/>
</dbReference>
<dbReference type="SUPFAM" id="SSF52047">
    <property type="entry name" value="RNI-like"/>
    <property type="match status" value="1"/>
</dbReference>
<dbReference type="PANTHER" id="PTHR24104:SF25">
    <property type="entry name" value="PROTEIN LIN-41"/>
    <property type="match status" value="1"/>
</dbReference>
<dbReference type="InterPro" id="IPR050952">
    <property type="entry name" value="TRIM-NHL_E3_ligases"/>
</dbReference>